<dbReference type="InterPro" id="IPR008942">
    <property type="entry name" value="ENTH_VHS"/>
</dbReference>
<feature type="region of interest" description="Disordered" evidence="11">
    <location>
        <begin position="235"/>
        <end position="258"/>
    </location>
</feature>
<dbReference type="GO" id="GO:0008270">
    <property type="term" value="F:zinc ion binding"/>
    <property type="evidence" value="ECO:0007669"/>
    <property type="project" value="UniProtKB-KW"/>
</dbReference>
<dbReference type="EMBL" id="MU805984">
    <property type="protein sequence ID" value="KAJ3843147.1"/>
    <property type="molecule type" value="Genomic_DNA"/>
</dbReference>
<dbReference type="InterPro" id="IPR003903">
    <property type="entry name" value="UIM_dom"/>
</dbReference>
<feature type="compositionally biased region" description="Low complexity" evidence="11">
    <location>
        <begin position="745"/>
        <end position="766"/>
    </location>
</feature>
<name>A0AA38UIL3_9AGAR</name>
<proteinExistence type="inferred from homology"/>
<dbReference type="PROSITE" id="PS50179">
    <property type="entry name" value="VHS"/>
    <property type="match status" value="1"/>
</dbReference>
<keyword evidence="15" id="KW-1185">Reference proteome</keyword>
<dbReference type="FunFam" id="3.30.40.10:FF:000105">
    <property type="entry name" value="WD repeat and FYVE domain-containing protein 2"/>
    <property type="match status" value="1"/>
</dbReference>
<dbReference type="GO" id="GO:0033565">
    <property type="term" value="C:ESCRT-0 complex"/>
    <property type="evidence" value="ECO:0007669"/>
    <property type="project" value="TreeGrafter"/>
</dbReference>
<feature type="compositionally biased region" description="Polar residues" evidence="11">
    <location>
        <begin position="735"/>
        <end position="744"/>
    </location>
</feature>
<evidence type="ECO:0000313" key="14">
    <source>
        <dbReference type="EMBL" id="KAJ3843147.1"/>
    </source>
</evidence>
<evidence type="ECO:0000256" key="1">
    <source>
        <dbReference type="ARBA" id="ARBA00004125"/>
    </source>
</evidence>
<dbReference type="SUPFAM" id="SSF48464">
    <property type="entry name" value="ENTH/VHS domain"/>
    <property type="match status" value="1"/>
</dbReference>
<evidence type="ECO:0000256" key="9">
    <source>
        <dbReference type="ARBA" id="ARBA00023136"/>
    </source>
</evidence>
<dbReference type="Gene3D" id="3.30.40.10">
    <property type="entry name" value="Zinc/RING finger domain, C3HC4 (zinc finger)"/>
    <property type="match status" value="1"/>
</dbReference>
<feature type="compositionally biased region" description="Low complexity" evidence="11">
    <location>
        <begin position="559"/>
        <end position="577"/>
    </location>
</feature>
<comment type="similarity">
    <text evidence="2">Belongs to the VPS27 family.</text>
</comment>
<keyword evidence="9" id="KW-0472">Membrane</keyword>
<feature type="compositionally biased region" description="Polar residues" evidence="11">
    <location>
        <begin position="681"/>
        <end position="696"/>
    </location>
</feature>
<feature type="region of interest" description="Disordered" evidence="11">
    <location>
        <begin position="735"/>
        <end position="766"/>
    </location>
</feature>
<dbReference type="Gene3D" id="1.25.40.90">
    <property type="match status" value="1"/>
</dbReference>
<dbReference type="GO" id="GO:0043328">
    <property type="term" value="P:protein transport to vacuole involved in ubiquitin-dependent protein catabolic process via the multivesicular body sorting pathway"/>
    <property type="evidence" value="ECO:0007669"/>
    <property type="project" value="TreeGrafter"/>
</dbReference>
<sequence>MSLISNWFWGSSQLDEAVDKATSELLPAGSEDIALNLEICDQIRSKSVPAKDAMRALKRRLNHKNPNVQLLTLSLTDICVKNGGDQFLAEISSREFIDNLVSILRMDNLNLDVKNAALRYLQNWSVAFEGKPSLGYVAQACKNLQNEGFKFPPKDLTAASSAMVDTQTAPEWIDSDVCLRCRTPFSFTNRKHHCRNCGQVFDQACSSKTMTLPHFGITQEVRVCDTCYNKMARKTEKNNKSHRHSASMHSGRHSRARDLADAELQRAIQLSLQEVGAAGGHARPGYVPYQPTYQYSEPPIVDRSTHPSNPSEEEEDPDLKAAIEASLREANAPKPSAPIVVETPRSEQSIYDGPDYSQSYPPGVVPPHPSLPNIPNYDLEPLETDAILTFNQTVEQVQAQGGRDMSRYPAVNELYDKANSLRPKLAMSVDDTGRKEQMLSDMHEQLSQAVRLYDQLLSQQVAHPRWRPPEASGMYQNPSTSYAPPVNGYSQWGPAYQVPNSPPQPQSSYFPTNAPPQQSQSQWYPQQPISPQMQQPQAASPSTTYPQSMYQAPTPVPQVPQTSSSQQYSTIPQQQYTAPAPTVQPSSQLNSTSPTPVPQVHSSQQYTSAPVQQYSIPPQQQLTPSAPPMQPPSQVASVSPTPVPHAPQATSLQQYSSATPVQQYSSLPQQQYAAPTTATPVPTSSQFTPDSASLSRQHTISYASSATPQPPASSLARSHTVAHPARNNAQQAYASQPYTNGPTRQSVPSAPSQPPQQQYQNSSVPSSVTSLAQFPVAPTTAPQAFPLYGPDPSLPVGIAHTEERKEALLIDL</sequence>
<dbReference type="PROSITE" id="PS50178">
    <property type="entry name" value="ZF_FYVE"/>
    <property type="match status" value="1"/>
</dbReference>
<organism evidence="14 15">
    <name type="scientific">Lentinula raphanica</name>
    <dbReference type="NCBI Taxonomy" id="153919"/>
    <lineage>
        <taxon>Eukaryota</taxon>
        <taxon>Fungi</taxon>
        <taxon>Dikarya</taxon>
        <taxon>Basidiomycota</taxon>
        <taxon>Agaricomycotina</taxon>
        <taxon>Agaricomycetes</taxon>
        <taxon>Agaricomycetidae</taxon>
        <taxon>Agaricales</taxon>
        <taxon>Marasmiineae</taxon>
        <taxon>Omphalotaceae</taxon>
        <taxon>Lentinula</taxon>
    </lineage>
</organism>
<dbReference type="PANTHER" id="PTHR47794:SF1">
    <property type="entry name" value="VACUOLAR PROTEIN SORTING-ASSOCIATED PROTEIN 27"/>
    <property type="match status" value="1"/>
</dbReference>
<dbReference type="Proteomes" id="UP001163846">
    <property type="component" value="Unassembled WGS sequence"/>
</dbReference>
<protein>
    <recommendedName>
        <fullName evidence="3">Vacuolar protein sorting-associated protein 27</fullName>
    </recommendedName>
</protein>
<evidence type="ECO:0000256" key="8">
    <source>
        <dbReference type="ARBA" id="ARBA00022833"/>
    </source>
</evidence>
<keyword evidence="6" id="KW-0967">Endosome</keyword>
<dbReference type="GO" id="GO:0043130">
    <property type="term" value="F:ubiquitin binding"/>
    <property type="evidence" value="ECO:0007669"/>
    <property type="project" value="InterPro"/>
</dbReference>
<gene>
    <name evidence="14" type="ORF">F5878DRAFT_575653</name>
</gene>
<dbReference type="SMART" id="SM00064">
    <property type="entry name" value="FYVE"/>
    <property type="match status" value="1"/>
</dbReference>
<dbReference type="SMART" id="SM00726">
    <property type="entry name" value="UIM"/>
    <property type="match status" value="2"/>
</dbReference>
<dbReference type="CDD" id="cd15735">
    <property type="entry name" value="FYVE_spVPS27p_like"/>
    <property type="match status" value="1"/>
</dbReference>
<dbReference type="Pfam" id="PF00790">
    <property type="entry name" value="VHS"/>
    <property type="match status" value="1"/>
</dbReference>
<feature type="region of interest" description="Disordered" evidence="11">
    <location>
        <begin position="493"/>
        <end position="696"/>
    </location>
</feature>
<dbReference type="InterPro" id="IPR011011">
    <property type="entry name" value="Znf_FYVE_PHD"/>
</dbReference>
<dbReference type="Gene3D" id="1.20.5.1940">
    <property type="match status" value="1"/>
</dbReference>
<evidence type="ECO:0000256" key="11">
    <source>
        <dbReference type="SAM" id="MobiDB-lite"/>
    </source>
</evidence>
<keyword evidence="4" id="KW-0479">Metal-binding</keyword>
<reference evidence="14" key="1">
    <citation type="submission" date="2022-08" db="EMBL/GenBank/DDBJ databases">
        <authorList>
            <consortium name="DOE Joint Genome Institute"/>
            <person name="Min B."/>
            <person name="Riley R."/>
            <person name="Sierra-Patev S."/>
            <person name="Naranjo-Ortiz M."/>
            <person name="Looney B."/>
            <person name="Konkel Z."/>
            <person name="Slot J.C."/>
            <person name="Sakamoto Y."/>
            <person name="Steenwyk J.L."/>
            <person name="Rokas A."/>
            <person name="Carro J."/>
            <person name="Camarero S."/>
            <person name="Ferreira P."/>
            <person name="Molpeceres G."/>
            <person name="Ruiz-Duenas F.J."/>
            <person name="Serrano A."/>
            <person name="Henrissat B."/>
            <person name="Drula E."/>
            <person name="Hughes K.W."/>
            <person name="Mata J.L."/>
            <person name="Ishikawa N.K."/>
            <person name="Vargas-Isla R."/>
            <person name="Ushijima S."/>
            <person name="Smith C.A."/>
            <person name="Ahrendt S."/>
            <person name="Andreopoulos W."/>
            <person name="He G."/>
            <person name="Labutti K."/>
            <person name="Lipzen A."/>
            <person name="Ng V."/>
            <person name="Sandor L."/>
            <person name="Barry K."/>
            <person name="Martinez A.T."/>
            <person name="Xiao Y."/>
            <person name="Gibbons J.G."/>
            <person name="Terashima K."/>
            <person name="Hibbett D.S."/>
            <person name="Grigoriev I.V."/>
        </authorList>
    </citation>
    <scope>NUCLEOTIDE SEQUENCE</scope>
    <source>
        <strain evidence="14">TFB9207</strain>
    </source>
</reference>
<dbReference type="InterPro" id="IPR000306">
    <property type="entry name" value="Znf_FYVE"/>
</dbReference>
<dbReference type="InterPro" id="IPR002014">
    <property type="entry name" value="VHS_dom"/>
</dbReference>
<comment type="caution">
    <text evidence="14">The sequence shown here is derived from an EMBL/GenBank/DDBJ whole genome shotgun (WGS) entry which is preliminary data.</text>
</comment>
<evidence type="ECO:0000256" key="5">
    <source>
        <dbReference type="ARBA" id="ARBA00022737"/>
    </source>
</evidence>
<accession>A0AA38UIL3</accession>
<feature type="compositionally biased region" description="Polar residues" evidence="11">
    <location>
        <begin position="583"/>
        <end position="624"/>
    </location>
</feature>
<dbReference type="CDD" id="cd16979">
    <property type="entry name" value="VHS_Vps27"/>
    <property type="match status" value="1"/>
</dbReference>
<evidence type="ECO:0000256" key="7">
    <source>
        <dbReference type="ARBA" id="ARBA00022771"/>
    </source>
</evidence>
<evidence type="ECO:0000256" key="4">
    <source>
        <dbReference type="ARBA" id="ARBA00022723"/>
    </source>
</evidence>
<evidence type="ECO:0000256" key="2">
    <source>
        <dbReference type="ARBA" id="ARBA00008597"/>
    </source>
</evidence>
<evidence type="ECO:0000259" key="13">
    <source>
        <dbReference type="PROSITE" id="PS50179"/>
    </source>
</evidence>
<dbReference type="Pfam" id="PF02809">
    <property type="entry name" value="UIM"/>
    <property type="match status" value="2"/>
</dbReference>
<keyword evidence="5" id="KW-0677">Repeat</keyword>
<dbReference type="SMART" id="SM00288">
    <property type="entry name" value="VHS"/>
    <property type="match status" value="1"/>
</dbReference>
<dbReference type="GO" id="GO:0006623">
    <property type="term" value="P:protein targeting to vacuole"/>
    <property type="evidence" value="ECO:0007669"/>
    <property type="project" value="TreeGrafter"/>
</dbReference>
<dbReference type="AlphaFoldDB" id="A0AA38UIL3"/>
<keyword evidence="7 10" id="KW-0863">Zinc-finger</keyword>
<dbReference type="Pfam" id="PF01363">
    <property type="entry name" value="FYVE"/>
    <property type="match status" value="1"/>
</dbReference>
<dbReference type="PANTHER" id="PTHR47794">
    <property type="entry name" value="VACUOLAR PROTEIN SORTING-ASSOCIATED PROTEIN 27"/>
    <property type="match status" value="1"/>
</dbReference>
<dbReference type="InterPro" id="IPR017455">
    <property type="entry name" value="Znf_FYVE-rel"/>
</dbReference>
<feature type="domain" description="FYVE-type" evidence="12">
    <location>
        <begin position="172"/>
        <end position="232"/>
    </location>
</feature>
<dbReference type="GO" id="GO:0010008">
    <property type="term" value="C:endosome membrane"/>
    <property type="evidence" value="ECO:0007669"/>
    <property type="project" value="UniProtKB-SubCell"/>
</dbReference>
<feature type="compositionally biased region" description="Polar residues" evidence="11">
    <location>
        <begin position="648"/>
        <end position="667"/>
    </location>
</feature>
<dbReference type="SUPFAM" id="SSF57903">
    <property type="entry name" value="FYVE/PHD zinc finger"/>
    <property type="match status" value="1"/>
</dbReference>
<dbReference type="Gene3D" id="6.10.140.100">
    <property type="match status" value="1"/>
</dbReference>
<feature type="compositionally biased region" description="Low complexity" evidence="11">
    <location>
        <begin position="668"/>
        <end position="680"/>
    </location>
</feature>
<dbReference type="InterPro" id="IPR013083">
    <property type="entry name" value="Znf_RING/FYVE/PHD"/>
</dbReference>
<dbReference type="CDD" id="cd21385">
    <property type="entry name" value="GAT_Vps27"/>
    <property type="match status" value="1"/>
</dbReference>
<dbReference type="GO" id="GO:0032266">
    <property type="term" value="F:phosphatidylinositol-3-phosphate binding"/>
    <property type="evidence" value="ECO:0007669"/>
    <property type="project" value="TreeGrafter"/>
</dbReference>
<evidence type="ECO:0000259" key="12">
    <source>
        <dbReference type="PROSITE" id="PS50178"/>
    </source>
</evidence>
<keyword evidence="8" id="KW-0862">Zinc</keyword>
<feature type="domain" description="VHS" evidence="13">
    <location>
        <begin position="30"/>
        <end position="152"/>
    </location>
</feature>
<feature type="compositionally biased region" description="Basic residues" evidence="11">
    <location>
        <begin position="240"/>
        <end position="255"/>
    </location>
</feature>
<evidence type="ECO:0000256" key="6">
    <source>
        <dbReference type="ARBA" id="ARBA00022753"/>
    </source>
</evidence>
<dbReference type="PROSITE" id="PS50330">
    <property type="entry name" value="UIM"/>
    <property type="match status" value="2"/>
</dbReference>
<feature type="compositionally biased region" description="Low complexity" evidence="11">
    <location>
        <begin position="515"/>
        <end position="542"/>
    </location>
</feature>
<feature type="region of interest" description="Disordered" evidence="11">
    <location>
        <begin position="288"/>
        <end position="318"/>
    </location>
</feature>
<comment type="subcellular location">
    <subcellularLocation>
        <location evidence="1">Endosome membrane</location>
        <topology evidence="1">Peripheral membrane protein</topology>
        <orientation evidence="1">Cytoplasmic side</orientation>
    </subcellularLocation>
</comment>
<evidence type="ECO:0000313" key="15">
    <source>
        <dbReference type="Proteomes" id="UP001163846"/>
    </source>
</evidence>
<evidence type="ECO:0000256" key="3">
    <source>
        <dbReference type="ARBA" id="ARBA00017753"/>
    </source>
</evidence>
<evidence type="ECO:0000256" key="10">
    <source>
        <dbReference type="PROSITE-ProRule" id="PRU00091"/>
    </source>
</evidence>